<feature type="compositionally biased region" description="Polar residues" evidence="1">
    <location>
        <begin position="1"/>
        <end position="21"/>
    </location>
</feature>
<keyword evidence="3" id="KW-1185">Reference proteome</keyword>
<reference evidence="2" key="1">
    <citation type="submission" date="2018-11" db="EMBL/GenBank/DDBJ databases">
        <authorList>
            <person name="Grassa J C."/>
        </authorList>
    </citation>
    <scope>NUCLEOTIDE SEQUENCE [LARGE SCALE GENOMIC DNA]</scope>
</reference>
<dbReference type="EMBL" id="UZAU01000147">
    <property type="status" value="NOT_ANNOTATED_CDS"/>
    <property type="molecule type" value="Genomic_DNA"/>
</dbReference>
<feature type="region of interest" description="Disordered" evidence="1">
    <location>
        <begin position="91"/>
        <end position="150"/>
    </location>
</feature>
<dbReference type="EnsemblPlants" id="evm.model.02.967">
    <property type="protein sequence ID" value="cds.evm.model.02.967"/>
    <property type="gene ID" value="evm.TU.02.967"/>
</dbReference>
<name>A0A803P3E9_CANSA</name>
<reference evidence="2" key="2">
    <citation type="submission" date="2021-03" db="UniProtKB">
        <authorList>
            <consortium name="EnsemblPlants"/>
        </authorList>
    </citation>
    <scope>IDENTIFICATION</scope>
</reference>
<dbReference type="Proteomes" id="UP000596661">
    <property type="component" value="Chromosome 2"/>
</dbReference>
<evidence type="ECO:0000313" key="2">
    <source>
        <dbReference type="EnsemblPlants" id="cds.evm.model.02.967"/>
    </source>
</evidence>
<accession>A0A803P3E9</accession>
<evidence type="ECO:0000256" key="1">
    <source>
        <dbReference type="SAM" id="MobiDB-lite"/>
    </source>
</evidence>
<organism evidence="2 3">
    <name type="scientific">Cannabis sativa</name>
    <name type="common">Hemp</name>
    <name type="synonym">Marijuana</name>
    <dbReference type="NCBI Taxonomy" id="3483"/>
    <lineage>
        <taxon>Eukaryota</taxon>
        <taxon>Viridiplantae</taxon>
        <taxon>Streptophyta</taxon>
        <taxon>Embryophyta</taxon>
        <taxon>Tracheophyta</taxon>
        <taxon>Spermatophyta</taxon>
        <taxon>Magnoliopsida</taxon>
        <taxon>eudicotyledons</taxon>
        <taxon>Gunneridae</taxon>
        <taxon>Pentapetalae</taxon>
        <taxon>rosids</taxon>
        <taxon>fabids</taxon>
        <taxon>Rosales</taxon>
        <taxon>Cannabaceae</taxon>
        <taxon>Cannabis</taxon>
    </lineage>
</organism>
<feature type="region of interest" description="Disordered" evidence="1">
    <location>
        <begin position="1"/>
        <end position="38"/>
    </location>
</feature>
<protein>
    <submittedName>
        <fullName evidence="2">Uncharacterized protein</fullName>
    </submittedName>
</protein>
<dbReference type="Gramene" id="evm.model.02.967">
    <property type="protein sequence ID" value="cds.evm.model.02.967"/>
    <property type="gene ID" value="evm.TU.02.967"/>
</dbReference>
<dbReference type="AlphaFoldDB" id="A0A803P3E9"/>
<evidence type="ECO:0000313" key="3">
    <source>
        <dbReference type="Proteomes" id="UP000596661"/>
    </source>
</evidence>
<proteinExistence type="predicted"/>
<feature type="compositionally biased region" description="Low complexity" evidence="1">
    <location>
        <begin position="91"/>
        <end position="126"/>
    </location>
</feature>
<feature type="compositionally biased region" description="Polar residues" evidence="1">
    <location>
        <begin position="127"/>
        <end position="149"/>
    </location>
</feature>
<sequence>MSTDDNTTPRATTSSPTNSNGRDSKFGPNGSKPTCQANTKYGHLATHCYNRYDESYMGFSPDKNSNSNKPTRLGSSAFVATLDIVEHDSASIFSPSSPSLKTSLNTPSQPSDPPKASSKIPSPKTPFLQQNHVQEFHSSPAGSHMSTAASLELPQAYPKLNPQASNPITKVASPYGAPLALKHPMVTRAK</sequence>